<dbReference type="EMBL" id="CM009306">
    <property type="protein sequence ID" value="KAI9379493.1"/>
    <property type="molecule type" value="Genomic_DNA"/>
</dbReference>
<dbReference type="Proteomes" id="UP000006729">
    <property type="component" value="Chromosome 17"/>
</dbReference>
<evidence type="ECO:0000313" key="2">
    <source>
        <dbReference type="Proteomes" id="UP000006729"/>
    </source>
</evidence>
<protein>
    <submittedName>
        <fullName evidence="1">Uncharacterized protein</fullName>
    </submittedName>
</protein>
<comment type="caution">
    <text evidence="1">The sequence shown here is derived from an EMBL/GenBank/DDBJ whole genome shotgun (WGS) entry which is preliminary data.</text>
</comment>
<reference evidence="1 2" key="1">
    <citation type="journal article" date="2006" name="Science">
        <title>The genome of black cottonwood, Populus trichocarpa (Torr. &amp; Gray).</title>
        <authorList>
            <person name="Tuskan G.A."/>
            <person name="Difazio S."/>
            <person name="Jansson S."/>
            <person name="Bohlmann J."/>
            <person name="Grigoriev I."/>
            <person name="Hellsten U."/>
            <person name="Putnam N."/>
            <person name="Ralph S."/>
            <person name="Rombauts S."/>
            <person name="Salamov A."/>
            <person name="Schein J."/>
            <person name="Sterck L."/>
            <person name="Aerts A."/>
            <person name="Bhalerao R.R."/>
            <person name="Bhalerao R.P."/>
            <person name="Blaudez D."/>
            <person name="Boerjan W."/>
            <person name="Brun A."/>
            <person name="Brunner A."/>
            <person name="Busov V."/>
            <person name="Campbell M."/>
            <person name="Carlson J."/>
            <person name="Chalot M."/>
            <person name="Chapman J."/>
            <person name="Chen G.L."/>
            <person name="Cooper D."/>
            <person name="Coutinho P.M."/>
            <person name="Couturier J."/>
            <person name="Covert S."/>
            <person name="Cronk Q."/>
            <person name="Cunningham R."/>
            <person name="Davis J."/>
            <person name="Degroeve S."/>
            <person name="Dejardin A."/>
            <person name="Depamphilis C."/>
            <person name="Detter J."/>
            <person name="Dirks B."/>
            <person name="Dubchak I."/>
            <person name="Duplessis S."/>
            <person name="Ehlting J."/>
            <person name="Ellis B."/>
            <person name="Gendler K."/>
            <person name="Goodstein D."/>
            <person name="Gribskov M."/>
            <person name="Grimwood J."/>
            <person name="Groover A."/>
            <person name="Gunter L."/>
            <person name="Hamberger B."/>
            <person name="Heinze B."/>
            <person name="Helariutta Y."/>
            <person name="Henrissat B."/>
            <person name="Holligan D."/>
            <person name="Holt R."/>
            <person name="Huang W."/>
            <person name="Islam-Faridi N."/>
            <person name="Jones S."/>
            <person name="Jones-Rhoades M."/>
            <person name="Jorgensen R."/>
            <person name="Joshi C."/>
            <person name="Kangasjarvi J."/>
            <person name="Karlsson J."/>
            <person name="Kelleher C."/>
            <person name="Kirkpatrick R."/>
            <person name="Kirst M."/>
            <person name="Kohler A."/>
            <person name="Kalluri U."/>
            <person name="Larimer F."/>
            <person name="Leebens-Mack J."/>
            <person name="Leple J.C."/>
            <person name="Locascio P."/>
            <person name="Lou Y."/>
            <person name="Lucas S."/>
            <person name="Martin F."/>
            <person name="Montanini B."/>
            <person name="Napoli C."/>
            <person name="Nelson D.R."/>
            <person name="Nelson C."/>
            <person name="Nieminen K."/>
            <person name="Nilsson O."/>
            <person name="Pereda V."/>
            <person name="Peter G."/>
            <person name="Philippe R."/>
            <person name="Pilate G."/>
            <person name="Poliakov A."/>
            <person name="Razumovskaya J."/>
            <person name="Richardson P."/>
            <person name="Rinaldi C."/>
            <person name="Ritland K."/>
            <person name="Rouze P."/>
            <person name="Ryaboy D."/>
            <person name="Schmutz J."/>
            <person name="Schrader J."/>
            <person name="Segerman B."/>
            <person name="Shin H."/>
            <person name="Siddiqui A."/>
            <person name="Sterky F."/>
            <person name="Terry A."/>
            <person name="Tsai C.J."/>
            <person name="Uberbacher E."/>
            <person name="Unneberg P."/>
            <person name="Vahala J."/>
            <person name="Wall K."/>
            <person name="Wessler S."/>
            <person name="Yang G."/>
            <person name="Yin T."/>
            <person name="Douglas C."/>
            <person name="Marra M."/>
            <person name="Sandberg G."/>
            <person name="Van de Peer Y."/>
            <person name="Rokhsar D."/>
        </authorList>
    </citation>
    <scope>NUCLEOTIDE SEQUENCE [LARGE SCALE GENOMIC DNA]</scope>
    <source>
        <strain evidence="2">cv. Nisqually</strain>
    </source>
</reference>
<sequence length="47" mass="5097">MILANTTSAGMEPRIASEHYSLVFNTIYTPKLASLLREAQEAGSTIV</sequence>
<name>A0ACC0RQX0_POPTR</name>
<organism evidence="1 2">
    <name type="scientific">Populus trichocarpa</name>
    <name type="common">Western balsam poplar</name>
    <name type="synonym">Populus balsamifera subsp. trichocarpa</name>
    <dbReference type="NCBI Taxonomy" id="3694"/>
    <lineage>
        <taxon>Eukaryota</taxon>
        <taxon>Viridiplantae</taxon>
        <taxon>Streptophyta</taxon>
        <taxon>Embryophyta</taxon>
        <taxon>Tracheophyta</taxon>
        <taxon>Spermatophyta</taxon>
        <taxon>Magnoliopsida</taxon>
        <taxon>eudicotyledons</taxon>
        <taxon>Gunneridae</taxon>
        <taxon>Pentapetalae</taxon>
        <taxon>rosids</taxon>
        <taxon>fabids</taxon>
        <taxon>Malpighiales</taxon>
        <taxon>Salicaceae</taxon>
        <taxon>Saliceae</taxon>
        <taxon>Populus</taxon>
    </lineage>
</organism>
<accession>A0ACC0RQX0</accession>
<keyword evidence="2" id="KW-1185">Reference proteome</keyword>
<gene>
    <name evidence="1" type="ORF">POPTR_017G103401v4</name>
</gene>
<proteinExistence type="predicted"/>
<evidence type="ECO:0000313" key="1">
    <source>
        <dbReference type="EMBL" id="KAI9379493.1"/>
    </source>
</evidence>